<dbReference type="EMBL" id="JARAOO010000003">
    <property type="protein sequence ID" value="KAJ7974514.1"/>
    <property type="molecule type" value="Genomic_DNA"/>
</dbReference>
<evidence type="ECO:0000313" key="1">
    <source>
        <dbReference type="EMBL" id="KAJ7974514.1"/>
    </source>
</evidence>
<accession>A0AAD7VGA3</accession>
<proteinExistence type="predicted"/>
<organism evidence="1 2">
    <name type="scientific">Quillaja saponaria</name>
    <name type="common">Soap bark tree</name>
    <dbReference type="NCBI Taxonomy" id="32244"/>
    <lineage>
        <taxon>Eukaryota</taxon>
        <taxon>Viridiplantae</taxon>
        <taxon>Streptophyta</taxon>
        <taxon>Embryophyta</taxon>
        <taxon>Tracheophyta</taxon>
        <taxon>Spermatophyta</taxon>
        <taxon>Magnoliopsida</taxon>
        <taxon>eudicotyledons</taxon>
        <taxon>Gunneridae</taxon>
        <taxon>Pentapetalae</taxon>
        <taxon>rosids</taxon>
        <taxon>fabids</taxon>
        <taxon>Fabales</taxon>
        <taxon>Quillajaceae</taxon>
        <taxon>Quillaja</taxon>
    </lineage>
</organism>
<dbReference type="AlphaFoldDB" id="A0AAD7VGA3"/>
<evidence type="ECO:0000313" key="2">
    <source>
        <dbReference type="Proteomes" id="UP001163823"/>
    </source>
</evidence>
<reference evidence="1" key="1">
    <citation type="journal article" date="2023" name="Science">
        <title>Elucidation of the pathway for biosynthesis of saponin adjuvants from the soapbark tree.</title>
        <authorList>
            <person name="Reed J."/>
            <person name="Orme A."/>
            <person name="El-Demerdash A."/>
            <person name="Owen C."/>
            <person name="Martin L.B.B."/>
            <person name="Misra R.C."/>
            <person name="Kikuchi S."/>
            <person name="Rejzek M."/>
            <person name="Martin A.C."/>
            <person name="Harkess A."/>
            <person name="Leebens-Mack J."/>
            <person name="Louveau T."/>
            <person name="Stephenson M.J."/>
            <person name="Osbourn A."/>
        </authorList>
    </citation>
    <scope>NUCLEOTIDE SEQUENCE</scope>
    <source>
        <strain evidence="1">S10</strain>
    </source>
</reference>
<keyword evidence="2" id="KW-1185">Reference proteome</keyword>
<dbReference type="KEGG" id="qsa:O6P43_004574"/>
<sequence length="121" mass="13179">MIESPLFSSGSELATLALSSGIVLRSWTAISDLYGDTNSNEPTPLPFSLKCIVYKQHSHLTIVAFVTSQNHLQEGVAADLVSSSDFKENFFEFLCTKVTQVSPLTEQQLISLSLITVSPVN</sequence>
<comment type="caution">
    <text evidence="1">The sequence shown here is derived from an EMBL/GenBank/DDBJ whole genome shotgun (WGS) entry which is preliminary data.</text>
</comment>
<dbReference type="Proteomes" id="UP001163823">
    <property type="component" value="Chromosome 3"/>
</dbReference>
<protein>
    <submittedName>
        <fullName evidence="1">Senescence-associated carboxylesterase</fullName>
    </submittedName>
</protein>
<gene>
    <name evidence="1" type="ORF">O6P43_004574</name>
</gene>
<name>A0AAD7VGA3_QUISA</name>